<comment type="similarity">
    <text evidence="1">Belongs to the cytochrome P450 family.</text>
</comment>
<dbReference type="GO" id="GO:0004497">
    <property type="term" value="F:monooxygenase activity"/>
    <property type="evidence" value="ECO:0007669"/>
    <property type="project" value="InterPro"/>
</dbReference>
<dbReference type="InterPro" id="IPR050121">
    <property type="entry name" value="Cytochrome_P450_monoxygenase"/>
</dbReference>
<dbReference type="InterPro" id="IPR001128">
    <property type="entry name" value="Cyt_P450"/>
</dbReference>
<proteinExistence type="inferred from homology"/>
<dbReference type="PANTHER" id="PTHR24305">
    <property type="entry name" value="CYTOCHROME P450"/>
    <property type="match status" value="1"/>
</dbReference>
<reference evidence="3" key="1">
    <citation type="submission" date="2017-03" db="EMBL/GenBank/DDBJ databases">
        <authorList>
            <person name="Sharma R."/>
            <person name="Thines M."/>
        </authorList>
    </citation>
    <scope>NUCLEOTIDE SEQUENCE [LARGE SCALE GENOMIC DNA]</scope>
</reference>
<dbReference type="Pfam" id="PF00067">
    <property type="entry name" value="p450"/>
    <property type="match status" value="1"/>
</dbReference>
<dbReference type="PANTHER" id="PTHR24305:SF166">
    <property type="entry name" value="CYTOCHROME P450 12A4, MITOCHONDRIAL-RELATED"/>
    <property type="match status" value="1"/>
</dbReference>
<dbReference type="Gene3D" id="1.10.630.10">
    <property type="entry name" value="Cytochrome P450"/>
    <property type="match status" value="1"/>
</dbReference>
<dbReference type="Proteomes" id="UP000192927">
    <property type="component" value="Unassembled WGS sequence"/>
</dbReference>
<dbReference type="GO" id="GO:0020037">
    <property type="term" value="F:heme binding"/>
    <property type="evidence" value="ECO:0007669"/>
    <property type="project" value="InterPro"/>
</dbReference>
<keyword evidence="3" id="KW-1185">Reference proteome</keyword>
<dbReference type="PRINTS" id="PR00385">
    <property type="entry name" value="P450"/>
</dbReference>
<dbReference type="EMBL" id="FWEW01003502">
    <property type="protein sequence ID" value="SLM39421.1"/>
    <property type="molecule type" value="Genomic_DNA"/>
</dbReference>
<organism evidence="2 3">
    <name type="scientific">Lasallia pustulata</name>
    <dbReference type="NCBI Taxonomy" id="136370"/>
    <lineage>
        <taxon>Eukaryota</taxon>
        <taxon>Fungi</taxon>
        <taxon>Dikarya</taxon>
        <taxon>Ascomycota</taxon>
        <taxon>Pezizomycotina</taxon>
        <taxon>Lecanoromycetes</taxon>
        <taxon>OSLEUM clade</taxon>
        <taxon>Umbilicariomycetidae</taxon>
        <taxon>Umbilicariales</taxon>
        <taxon>Umbilicariaceae</taxon>
        <taxon>Lasallia</taxon>
    </lineage>
</organism>
<dbReference type="InterPro" id="IPR036396">
    <property type="entry name" value="Cyt_P450_sf"/>
</dbReference>
<dbReference type="SUPFAM" id="SSF48264">
    <property type="entry name" value="Cytochrome P450"/>
    <property type="match status" value="1"/>
</dbReference>
<accession>A0A1W5D8Q3</accession>
<sequence length="589" mass="65394">MADPRLWSSLLLLPIAWLVWTGYRLASNYAIARRVGIPVVVVPINPESPVWMLTSDFLGPYIDHVLSWIPFGSGSFTRYAHRGWDVHDRAKSFLELGDAFILVTTGKNWLYVCNAETFSALLQRRSEFSRPLEIMAVLDVFGPNLSTACKDWQRHRKATGPPFGEPNMPLVWNECIRQAKEMRDYWKGIPDVRHTVNDVRRFSLHVLSATGFGKSYPFDRAAEEVPERGSLTYKESLSLILENAILIMLLGPKLLTGSLQHYLPKHWSLVGHATSTFKSHIAEIIKEEKCLIDEGKANTGNFIGAMVRASEEAAAAAEEDHGKTGGRRSNLGLTESEIFGNIFVFNFAGHDSIAITLTYVITHLAANPGVQDWIAEEIQHVCRDQEEGATVPYRDAFSLLKRCTAVVYETLRTSTPFPAIVKTTGSTPRTVKVGGKSILLPAGMNIIFTFASIHSHPRYWGDDADVWRPARWIESTPLPPNAGSDGTGRSVFDSESLFNPPRGSFLPWAEGDRVCPGKKFAQVELVGAVSALFAGGWRVEPVREGKGESMEAARGRVKDAIKDSGMVLLVEMLHPERVGLRWVNRGKGI</sequence>
<protein>
    <submittedName>
        <fullName evidence="2">Cytochrome P450</fullName>
    </submittedName>
</protein>
<dbReference type="GO" id="GO:0005506">
    <property type="term" value="F:iron ion binding"/>
    <property type="evidence" value="ECO:0007669"/>
    <property type="project" value="InterPro"/>
</dbReference>
<dbReference type="GO" id="GO:0016705">
    <property type="term" value="F:oxidoreductase activity, acting on paired donors, with incorporation or reduction of molecular oxygen"/>
    <property type="evidence" value="ECO:0007669"/>
    <property type="project" value="InterPro"/>
</dbReference>
<name>A0A1W5D8Q3_9LECA</name>
<evidence type="ECO:0000256" key="1">
    <source>
        <dbReference type="ARBA" id="ARBA00010617"/>
    </source>
</evidence>
<dbReference type="AlphaFoldDB" id="A0A1W5D8Q3"/>
<evidence type="ECO:0000313" key="2">
    <source>
        <dbReference type="EMBL" id="SLM39421.1"/>
    </source>
</evidence>
<evidence type="ECO:0000313" key="3">
    <source>
        <dbReference type="Proteomes" id="UP000192927"/>
    </source>
</evidence>